<dbReference type="FunFam" id="3.30.540.10:FF:000003">
    <property type="entry name" value="Inositol-1-monophosphatase"/>
    <property type="match status" value="1"/>
</dbReference>
<feature type="binding site" evidence="6">
    <location>
        <position position="85"/>
    </location>
    <ligand>
        <name>Mg(2+)</name>
        <dbReference type="ChEBI" id="CHEBI:18420"/>
        <label>1</label>
        <note>catalytic</note>
    </ligand>
</feature>
<protein>
    <recommendedName>
        <fullName evidence="7">Inositol-1-monophosphatase</fullName>
        <ecNumber evidence="7">3.1.3.25</ecNumber>
    </recommendedName>
</protein>
<comment type="cofactor">
    <cofactor evidence="2 6 7">
        <name>Mg(2+)</name>
        <dbReference type="ChEBI" id="CHEBI:18420"/>
    </cofactor>
</comment>
<keyword evidence="9" id="KW-1185">Reference proteome</keyword>
<dbReference type="CDD" id="cd01639">
    <property type="entry name" value="IMPase"/>
    <property type="match status" value="1"/>
</dbReference>
<dbReference type="GO" id="GO:0046854">
    <property type="term" value="P:phosphatidylinositol phosphate biosynthetic process"/>
    <property type="evidence" value="ECO:0007669"/>
    <property type="project" value="InterPro"/>
</dbReference>
<dbReference type="GO" id="GO:0006020">
    <property type="term" value="P:inositol metabolic process"/>
    <property type="evidence" value="ECO:0007669"/>
    <property type="project" value="TreeGrafter"/>
</dbReference>
<dbReference type="eggNOG" id="COG0483">
    <property type="taxonomic scope" value="Bacteria"/>
</dbReference>
<dbReference type="Gene3D" id="3.40.190.80">
    <property type="match status" value="1"/>
</dbReference>
<evidence type="ECO:0000256" key="2">
    <source>
        <dbReference type="ARBA" id="ARBA00001946"/>
    </source>
</evidence>
<dbReference type="PRINTS" id="PR00377">
    <property type="entry name" value="IMPHPHTASES"/>
</dbReference>
<dbReference type="PANTHER" id="PTHR20854:SF4">
    <property type="entry name" value="INOSITOL-1-MONOPHOSPHATASE-RELATED"/>
    <property type="match status" value="1"/>
</dbReference>
<evidence type="ECO:0000256" key="7">
    <source>
        <dbReference type="RuleBase" id="RU364068"/>
    </source>
</evidence>
<dbReference type="Gene3D" id="3.30.540.10">
    <property type="entry name" value="Fructose-1,6-Bisphosphatase, subunit A, domain 1"/>
    <property type="match status" value="1"/>
</dbReference>
<dbReference type="KEGG" id="ttr:Tter_0603"/>
<dbReference type="EC" id="3.1.3.25" evidence="7"/>
<dbReference type="PROSITE" id="PS00630">
    <property type="entry name" value="IMP_2"/>
    <property type="match status" value="1"/>
</dbReference>
<keyword evidence="3 6" id="KW-0479">Metal-binding</keyword>
<feature type="binding site" evidence="6">
    <location>
        <position position="88"/>
    </location>
    <ligand>
        <name>Mg(2+)</name>
        <dbReference type="ChEBI" id="CHEBI:18420"/>
        <label>1</label>
        <note>catalytic</note>
    </ligand>
</feature>
<reference evidence="9" key="1">
    <citation type="journal article" date="2010" name="Stand. Genomic Sci.">
        <title>Complete genome sequence of 'Thermobaculum terrenum' type strain (YNP1).</title>
        <authorList>
            <person name="Kiss H."/>
            <person name="Cleland D."/>
            <person name="Lapidus A."/>
            <person name="Lucas S."/>
            <person name="Glavina Del Rio T."/>
            <person name="Nolan M."/>
            <person name="Tice H."/>
            <person name="Han C."/>
            <person name="Goodwin L."/>
            <person name="Pitluck S."/>
            <person name="Liolios K."/>
            <person name="Ivanova N."/>
            <person name="Mavromatis K."/>
            <person name="Ovchinnikova G."/>
            <person name="Pati A."/>
            <person name="Chen A."/>
            <person name="Palaniappan K."/>
            <person name="Land M."/>
            <person name="Hauser L."/>
            <person name="Chang Y."/>
            <person name="Jeffries C."/>
            <person name="Lu M."/>
            <person name="Brettin T."/>
            <person name="Detter J."/>
            <person name="Goker M."/>
            <person name="Tindall B."/>
            <person name="Beck B."/>
            <person name="McDermott T."/>
            <person name="Woyke T."/>
            <person name="Bristow J."/>
            <person name="Eisen J."/>
            <person name="Markowitz V."/>
            <person name="Hugenholtz P."/>
            <person name="Kyrpides N."/>
            <person name="Klenk H."/>
            <person name="Cheng J."/>
        </authorList>
    </citation>
    <scope>NUCLEOTIDE SEQUENCE [LARGE SCALE GENOMIC DNA]</scope>
    <source>
        <strain evidence="9">ATCC BAA-798 / YNP1</strain>
    </source>
</reference>
<organism evidence="8 9">
    <name type="scientific">Thermobaculum terrenum (strain ATCC BAA-798 / CCMEE 7001 / YNP1)</name>
    <dbReference type="NCBI Taxonomy" id="525904"/>
    <lineage>
        <taxon>Bacteria</taxon>
        <taxon>Bacillati</taxon>
        <taxon>Chloroflexota</taxon>
        <taxon>Chloroflexia</taxon>
        <taxon>Candidatus Thermobaculales</taxon>
        <taxon>Candidatus Thermobaculaceae</taxon>
        <taxon>Thermobaculum</taxon>
    </lineage>
</organism>
<keyword evidence="5 6" id="KW-0460">Magnesium</keyword>
<dbReference type="Pfam" id="PF00459">
    <property type="entry name" value="Inositol_P"/>
    <property type="match status" value="1"/>
</dbReference>
<dbReference type="HOGENOM" id="CLU_044118_0_4_0"/>
<dbReference type="OrthoDB" id="9772456at2"/>
<evidence type="ECO:0000256" key="1">
    <source>
        <dbReference type="ARBA" id="ARBA00001033"/>
    </source>
</evidence>
<evidence type="ECO:0000256" key="4">
    <source>
        <dbReference type="ARBA" id="ARBA00022801"/>
    </source>
</evidence>
<feature type="binding site" evidence="6">
    <location>
        <position position="87"/>
    </location>
    <ligand>
        <name>Mg(2+)</name>
        <dbReference type="ChEBI" id="CHEBI:18420"/>
        <label>1</label>
        <note>catalytic</note>
    </ligand>
</feature>
<feature type="binding site" evidence="6">
    <location>
        <position position="212"/>
    </location>
    <ligand>
        <name>Mg(2+)</name>
        <dbReference type="ChEBI" id="CHEBI:18420"/>
        <label>1</label>
        <note>catalytic</note>
    </ligand>
</feature>
<dbReference type="AlphaFoldDB" id="D1CF15"/>
<dbReference type="GO" id="GO:0008934">
    <property type="term" value="F:inositol monophosphate 1-phosphatase activity"/>
    <property type="evidence" value="ECO:0007669"/>
    <property type="project" value="InterPro"/>
</dbReference>
<dbReference type="InterPro" id="IPR000760">
    <property type="entry name" value="Inositol_monophosphatase-like"/>
</dbReference>
<comment type="similarity">
    <text evidence="7">Belongs to the inositol monophosphatase superfamily.</text>
</comment>
<dbReference type="STRING" id="525904.Tter_0603"/>
<dbReference type="InterPro" id="IPR033942">
    <property type="entry name" value="IMPase"/>
</dbReference>
<dbReference type="RefSeq" id="WP_012874556.1">
    <property type="nucleotide sequence ID" value="NC_013525.1"/>
</dbReference>
<keyword evidence="4 7" id="KW-0378">Hydrolase</keyword>
<evidence type="ECO:0000256" key="3">
    <source>
        <dbReference type="ARBA" id="ARBA00022723"/>
    </source>
</evidence>
<proteinExistence type="inferred from homology"/>
<dbReference type="SUPFAM" id="SSF56655">
    <property type="entry name" value="Carbohydrate phosphatase"/>
    <property type="match status" value="1"/>
</dbReference>
<evidence type="ECO:0000256" key="6">
    <source>
        <dbReference type="PIRSR" id="PIRSR600760-2"/>
    </source>
</evidence>
<evidence type="ECO:0000256" key="5">
    <source>
        <dbReference type="ARBA" id="ARBA00022842"/>
    </source>
</evidence>
<dbReference type="GO" id="GO:0007165">
    <property type="term" value="P:signal transduction"/>
    <property type="evidence" value="ECO:0007669"/>
    <property type="project" value="TreeGrafter"/>
</dbReference>
<gene>
    <name evidence="8" type="ordered locus">Tter_0603</name>
</gene>
<evidence type="ECO:0000313" key="9">
    <source>
        <dbReference type="Proteomes" id="UP000000323"/>
    </source>
</evidence>
<accession>D1CF15</accession>
<dbReference type="Proteomes" id="UP000000323">
    <property type="component" value="Chromosome 1"/>
</dbReference>
<dbReference type="EMBL" id="CP001825">
    <property type="protein sequence ID" value="ACZ41521.1"/>
    <property type="molecule type" value="Genomic_DNA"/>
</dbReference>
<dbReference type="InterPro" id="IPR020550">
    <property type="entry name" value="Inositol_monophosphatase_CS"/>
</dbReference>
<evidence type="ECO:0000313" key="8">
    <source>
        <dbReference type="EMBL" id="ACZ41521.1"/>
    </source>
</evidence>
<dbReference type="GO" id="GO:0046872">
    <property type="term" value="F:metal ion binding"/>
    <property type="evidence" value="ECO:0007669"/>
    <property type="project" value="UniProtKB-KW"/>
</dbReference>
<sequence length="269" mass="30196">MHEEYKDFQKSAVEIAKHVGSWLREQFGEKIQTRLKADDSVVTELDLAAEKIILEQIKRRYPDHQVLGEELSPHQLMDHWTWVVDPIDGTRNFALGIPIWAVSVALMENGEPVAAAIHLPVTNETYHASKGNGAWLNNHRIDVGQKEHLKDAIASTDLLPIDYAQRIPPLVLQGIFMAVRRTRMLGSVCCGMCYVASGKLDLYYRPEVNVWDVAAGVLIVREAGGEVRAFDGKDWDSRTSSILVANSTLVQKFLDLKSDLNAKYGFEVD</sequence>
<comment type="catalytic activity">
    <reaction evidence="1 7">
        <text>a myo-inositol phosphate + H2O = myo-inositol + phosphate</text>
        <dbReference type="Rhea" id="RHEA:24056"/>
        <dbReference type="ChEBI" id="CHEBI:15377"/>
        <dbReference type="ChEBI" id="CHEBI:17268"/>
        <dbReference type="ChEBI" id="CHEBI:43474"/>
        <dbReference type="ChEBI" id="CHEBI:84139"/>
        <dbReference type="EC" id="3.1.3.25"/>
    </reaction>
</comment>
<feature type="binding site" evidence="6">
    <location>
        <position position="69"/>
    </location>
    <ligand>
        <name>Mg(2+)</name>
        <dbReference type="ChEBI" id="CHEBI:18420"/>
        <label>1</label>
        <note>catalytic</note>
    </ligand>
</feature>
<dbReference type="PANTHER" id="PTHR20854">
    <property type="entry name" value="INOSITOL MONOPHOSPHATASE"/>
    <property type="match status" value="1"/>
</dbReference>
<name>D1CF15_THET1</name>